<dbReference type="InterPro" id="IPR011042">
    <property type="entry name" value="6-blade_b-propeller_TolB-like"/>
</dbReference>
<feature type="signal peptide" evidence="1">
    <location>
        <begin position="1"/>
        <end position="23"/>
    </location>
</feature>
<keyword evidence="1" id="KW-0732">Signal</keyword>
<dbReference type="SUPFAM" id="SSF69304">
    <property type="entry name" value="Tricorn protease N-terminal domain"/>
    <property type="match status" value="1"/>
</dbReference>
<evidence type="ECO:0000256" key="1">
    <source>
        <dbReference type="SAM" id="SignalP"/>
    </source>
</evidence>
<keyword evidence="3" id="KW-1185">Reference proteome</keyword>
<dbReference type="Proteomes" id="UP000261284">
    <property type="component" value="Unassembled WGS sequence"/>
</dbReference>
<sequence>MRISVTLGLLVSLFVLSCLPAGAQQFGGTPSSVKWKQVNTPAIRVIYPQDISDTTARRIASVTNYLQQHYSASIGGHIRKVNLVLQNNITLSNAYVALAPYRSEFFLMPPMNALELGAQNWADNLSIHEFRHVQQYSNFNHGLSKTFSILFGQDGQALANATAVPDWFFEGDAVYNETRLSRQGRGRLPFFFSGFRALLDKDKSYTYMQIRNGSYRFYMPNWYQFGYMMVAYGYEKYGSDFWKNVTQDAVRFKPLFYPLQHAVEKYSGDTYHHFVHGAFDLFSKQWQYDTLGNNTRLLTLPQQNNVVNYQYPYATGNGSYVVLKNSYRSIPAFYRVDSTGHQQRIATRDIAYDDYFSYNNGRIAYAAYRADVRWGNRDFSDIKVLDMATGNIQSITRNGKYFTPDISHNGNQLAAVNYTPAQQSALVLLQSNGQVIRTVAAPGKHIYAYPKFTSNDSSLYVMERNAAGEMSINLYRIADSTWETILPFANRITGYPVVQGDTLLYTCSNKGADELWAYVRTARQHYRVAAYNTGIYQAALTPGGRAVASIFTADGYQLAELQPQWAPAAAAGDTLTPLYVQHPFNSGINNTLQQVPDSAWAVSRYRKATRLFNFHSWRPYYSQPDLTVAVYGQNVLNTLQSQLYYTYNYDEGYSRVGYSGVYGGWYVQPVFGISETFNRNALYRADTRLYWNELNANAGLQLPFDFSHGKQYRYLTLSSTYNIQQVQWTGKAKQMGAQNIHFGYVESRLQYSGQIQSAQQHIYPRWAQNLLLQYRTIVDKYTAHQLLASAAFYLPALMKSHNLVITGAYQARDTTGNYYFSDNFPFSRGYDAIDYPRMWRVGVNYHVPLFYPDWGFGNIVYFKRIRFNAFYDYTNGKSLRTGLNTRFNTTGGELYFDTRWWNQQAVSFGIRYNYQLNKNIVNNFNKFEIVLPVNL</sequence>
<organism evidence="2 3">
    <name type="scientific">Deminuibacter soli</name>
    <dbReference type="NCBI Taxonomy" id="2291815"/>
    <lineage>
        <taxon>Bacteria</taxon>
        <taxon>Pseudomonadati</taxon>
        <taxon>Bacteroidota</taxon>
        <taxon>Chitinophagia</taxon>
        <taxon>Chitinophagales</taxon>
        <taxon>Chitinophagaceae</taxon>
        <taxon>Deminuibacter</taxon>
    </lineage>
</organism>
<feature type="chain" id="PRO_5017596684" evidence="1">
    <location>
        <begin position="24"/>
        <end position="935"/>
    </location>
</feature>
<dbReference type="Gene3D" id="2.120.10.30">
    <property type="entry name" value="TolB, C-terminal domain"/>
    <property type="match status" value="1"/>
</dbReference>
<evidence type="ECO:0000313" key="2">
    <source>
        <dbReference type="EMBL" id="RFM27724.1"/>
    </source>
</evidence>
<name>A0A3E1NIS8_9BACT</name>
<evidence type="ECO:0000313" key="3">
    <source>
        <dbReference type="Proteomes" id="UP000261284"/>
    </source>
</evidence>
<protein>
    <submittedName>
        <fullName evidence="2">Uncharacterized protein</fullName>
    </submittedName>
</protein>
<dbReference type="PROSITE" id="PS51257">
    <property type="entry name" value="PROKAR_LIPOPROTEIN"/>
    <property type="match status" value="1"/>
</dbReference>
<reference evidence="2 3" key="1">
    <citation type="submission" date="2018-08" db="EMBL/GenBank/DDBJ databases">
        <title>Chitinophagaceae sp. K23C18032701, a novel bacterium isolated from forest soil.</title>
        <authorList>
            <person name="Wang C."/>
        </authorList>
    </citation>
    <scope>NUCLEOTIDE SEQUENCE [LARGE SCALE GENOMIC DNA]</scope>
    <source>
        <strain evidence="2 3">K23C18032701</strain>
    </source>
</reference>
<dbReference type="RefSeq" id="WP_116847802.1">
    <property type="nucleotide sequence ID" value="NZ_QTJU01000004.1"/>
</dbReference>
<dbReference type="OrthoDB" id="9799878at2"/>
<gene>
    <name evidence="2" type="ORF">DXN05_13550</name>
</gene>
<proteinExistence type="predicted"/>
<comment type="caution">
    <text evidence="2">The sequence shown here is derived from an EMBL/GenBank/DDBJ whole genome shotgun (WGS) entry which is preliminary data.</text>
</comment>
<dbReference type="AlphaFoldDB" id="A0A3E1NIS8"/>
<dbReference type="EMBL" id="QTJU01000004">
    <property type="protein sequence ID" value="RFM27724.1"/>
    <property type="molecule type" value="Genomic_DNA"/>
</dbReference>
<accession>A0A3E1NIS8</accession>